<keyword evidence="2" id="KW-0805">Transcription regulation</keyword>
<reference evidence="6" key="1">
    <citation type="submission" date="2018-11" db="EMBL/GenBank/DDBJ databases">
        <authorList>
            <consortium name="Pathogen Informatics"/>
        </authorList>
    </citation>
    <scope>NUCLEOTIDE SEQUENCE</scope>
</reference>
<accession>A0A3S5BC94</accession>
<evidence type="ECO:0000256" key="2">
    <source>
        <dbReference type="ARBA" id="ARBA00023015"/>
    </source>
</evidence>
<evidence type="ECO:0000256" key="5">
    <source>
        <dbReference type="ARBA" id="ARBA00023242"/>
    </source>
</evidence>
<dbReference type="PANTHER" id="PTHR15741:SF25">
    <property type="entry name" value="MAX-LIKE PROTEIN X"/>
    <property type="match status" value="1"/>
</dbReference>
<protein>
    <recommendedName>
        <fullName evidence="8">BHLH domain-containing protein</fullName>
    </recommendedName>
</protein>
<keyword evidence="4" id="KW-0804">Transcription</keyword>
<dbReference type="PANTHER" id="PTHR15741">
    <property type="entry name" value="BASIC HELIX-LOOP-HELIX ZIP TRANSCRIPTION FACTOR"/>
    <property type="match status" value="1"/>
</dbReference>
<dbReference type="EMBL" id="CAAALY010264186">
    <property type="protein sequence ID" value="VEL40250.1"/>
    <property type="molecule type" value="Genomic_DNA"/>
</dbReference>
<keyword evidence="7" id="KW-1185">Reference proteome</keyword>
<keyword evidence="3" id="KW-0238">DNA-binding</keyword>
<evidence type="ECO:0000313" key="7">
    <source>
        <dbReference type="Proteomes" id="UP000784294"/>
    </source>
</evidence>
<keyword evidence="5" id="KW-0539">Nucleus</keyword>
<evidence type="ECO:0000256" key="1">
    <source>
        <dbReference type="ARBA" id="ARBA00004123"/>
    </source>
</evidence>
<dbReference type="OrthoDB" id="5778525at2759"/>
<name>A0A3S5BC94_9PLAT</name>
<evidence type="ECO:0000256" key="4">
    <source>
        <dbReference type="ARBA" id="ARBA00023163"/>
    </source>
</evidence>
<gene>
    <name evidence="6" type="ORF">PXEA_LOCUS33690</name>
</gene>
<dbReference type="AlphaFoldDB" id="A0A3S5BC94"/>
<evidence type="ECO:0000256" key="3">
    <source>
        <dbReference type="ARBA" id="ARBA00023125"/>
    </source>
</evidence>
<organism evidence="6 7">
    <name type="scientific">Protopolystoma xenopodis</name>
    <dbReference type="NCBI Taxonomy" id="117903"/>
    <lineage>
        <taxon>Eukaryota</taxon>
        <taxon>Metazoa</taxon>
        <taxon>Spiralia</taxon>
        <taxon>Lophotrochozoa</taxon>
        <taxon>Platyhelminthes</taxon>
        <taxon>Monogenea</taxon>
        <taxon>Polyopisthocotylea</taxon>
        <taxon>Polystomatidea</taxon>
        <taxon>Polystomatidae</taxon>
        <taxon>Protopolystoma</taxon>
    </lineage>
</organism>
<proteinExistence type="predicted"/>
<comment type="caution">
    <text evidence="6">The sequence shown here is derived from an EMBL/GenBank/DDBJ whole genome shotgun (WGS) entry which is preliminary data.</text>
</comment>
<sequence>MIFILVVSFVYYSLDNEEEFCAIGVGNDIRERRRKQHTEAEQRRRDAIKVTFFGFILPERNYENIVKMRSAHGIPKEKISEELKFRTFELFLERIFVSFDTSVHLSSFQELSRSIIHWLEEHCRPGDDSEFGPTTLHFPSLANSFADESANALRKFLP</sequence>
<dbReference type="Proteomes" id="UP000784294">
    <property type="component" value="Unassembled WGS sequence"/>
</dbReference>
<dbReference type="GO" id="GO:0000981">
    <property type="term" value="F:DNA-binding transcription factor activity, RNA polymerase II-specific"/>
    <property type="evidence" value="ECO:0007669"/>
    <property type="project" value="TreeGrafter"/>
</dbReference>
<dbReference type="GO" id="GO:0000978">
    <property type="term" value="F:RNA polymerase II cis-regulatory region sequence-specific DNA binding"/>
    <property type="evidence" value="ECO:0007669"/>
    <property type="project" value="TreeGrafter"/>
</dbReference>
<evidence type="ECO:0000313" key="6">
    <source>
        <dbReference type="EMBL" id="VEL40250.1"/>
    </source>
</evidence>
<comment type="subcellular location">
    <subcellularLocation>
        <location evidence="1">Nucleus</location>
    </subcellularLocation>
</comment>
<dbReference type="InterPro" id="IPR052207">
    <property type="entry name" value="Max-like/E-box_TFs"/>
</dbReference>
<dbReference type="GO" id="GO:0005634">
    <property type="term" value="C:nucleus"/>
    <property type="evidence" value="ECO:0007669"/>
    <property type="project" value="UniProtKB-SubCell"/>
</dbReference>
<evidence type="ECO:0008006" key="8">
    <source>
        <dbReference type="Google" id="ProtNLM"/>
    </source>
</evidence>